<feature type="transmembrane region" description="Helical" evidence="5">
    <location>
        <begin position="6"/>
        <end position="29"/>
    </location>
</feature>
<dbReference type="InterPro" id="IPR013130">
    <property type="entry name" value="Fe3_Rdtase_TM_dom"/>
</dbReference>
<evidence type="ECO:0000256" key="2">
    <source>
        <dbReference type="ARBA" id="ARBA00022692"/>
    </source>
</evidence>
<evidence type="ECO:0000256" key="5">
    <source>
        <dbReference type="SAM" id="Phobius"/>
    </source>
</evidence>
<dbReference type="GO" id="GO:0016020">
    <property type="term" value="C:membrane"/>
    <property type="evidence" value="ECO:0007669"/>
    <property type="project" value="UniProtKB-SubCell"/>
</dbReference>
<dbReference type="RefSeq" id="WP_203960952.1">
    <property type="nucleotide sequence ID" value="NZ_AP023355.1"/>
</dbReference>
<protein>
    <submittedName>
        <fullName evidence="7">Ferric reductase</fullName>
    </submittedName>
</protein>
<evidence type="ECO:0000313" key="8">
    <source>
        <dbReference type="Proteomes" id="UP000611640"/>
    </source>
</evidence>
<dbReference type="Pfam" id="PF01794">
    <property type="entry name" value="Ferric_reduct"/>
    <property type="match status" value="1"/>
</dbReference>
<keyword evidence="8" id="KW-1185">Reference proteome</keyword>
<feature type="transmembrane region" description="Helical" evidence="5">
    <location>
        <begin position="145"/>
        <end position="170"/>
    </location>
</feature>
<accession>A0A7R7DM25</accession>
<comment type="subcellular location">
    <subcellularLocation>
        <location evidence="1">Membrane</location>
        <topology evidence="1">Multi-pass membrane protein</topology>
    </subcellularLocation>
</comment>
<keyword evidence="4 5" id="KW-0472">Membrane</keyword>
<dbReference type="KEGG" id="atl:Athai_17020"/>
<evidence type="ECO:0000256" key="1">
    <source>
        <dbReference type="ARBA" id="ARBA00004141"/>
    </source>
</evidence>
<keyword evidence="3 5" id="KW-1133">Transmembrane helix</keyword>
<dbReference type="EMBL" id="AP023355">
    <property type="protein sequence ID" value="BCJ34199.1"/>
    <property type="molecule type" value="Genomic_DNA"/>
</dbReference>
<evidence type="ECO:0000256" key="4">
    <source>
        <dbReference type="ARBA" id="ARBA00023136"/>
    </source>
</evidence>
<feature type="transmembrane region" description="Helical" evidence="5">
    <location>
        <begin position="122"/>
        <end position="139"/>
    </location>
</feature>
<reference evidence="7 8" key="1">
    <citation type="submission" date="2020-08" db="EMBL/GenBank/DDBJ databases">
        <title>Whole genome shotgun sequence of Actinocatenispora thailandica NBRC 105041.</title>
        <authorList>
            <person name="Komaki H."/>
            <person name="Tamura T."/>
        </authorList>
    </citation>
    <scope>NUCLEOTIDE SEQUENCE [LARGE SCALE GENOMIC DNA]</scope>
    <source>
        <strain evidence="7 8">NBRC 105041</strain>
    </source>
</reference>
<feature type="domain" description="Ferric oxidoreductase" evidence="6">
    <location>
        <begin position="11"/>
        <end position="132"/>
    </location>
</feature>
<proteinExistence type="predicted"/>
<feature type="transmembrane region" description="Helical" evidence="5">
    <location>
        <begin position="50"/>
        <end position="76"/>
    </location>
</feature>
<evidence type="ECO:0000259" key="6">
    <source>
        <dbReference type="Pfam" id="PF01794"/>
    </source>
</evidence>
<gene>
    <name evidence="7" type="ORF">Athai_17020</name>
</gene>
<feature type="transmembrane region" description="Helical" evidence="5">
    <location>
        <begin position="88"/>
        <end position="110"/>
    </location>
</feature>
<keyword evidence="2 5" id="KW-0812">Transmembrane</keyword>
<name>A0A7R7DM25_9ACTN</name>
<organism evidence="7 8">
    <name type="scientific">Actinocatenispora thailandica</name>
    <dbReference type="NCBI Taxonomy" id="227318"/>
    <lineage>
        <taxon>Bacteria</taxon>
        <taxon>Bacillati</taxon>
        <taxon>Actinomycetota</taxon>
        <taxon>Actinomycetes</taxon>
        <taxon>Micromonosporales</taxon>
        <taxon>Micromonosporaceae</taxon>
        <taxon>Actinocatenispora</taxon>
    </lineage>
</organism>
<dbReference type="AlphaFoldDB" id="A0A7R7DM25"/>
<evidence type="ECO:0000256" key="3">
    <source>
        <dbReference type="ARBA" id="ARBA00022989"/>
    </source>
</evidence>
<sequence>MTALWYAARGTGVVALLLLTATMVLGLLGSMRSGSVNWPRFVVGGLHRNLSLLAVSFVGVHVASSVVDTYAGIGWWDAVLPFGSVYRPFWLGLGAVAFDLMLALIVTSLLRGRIRYRWWRAVHWLSYACWPFAIVHAWGTGTDAGGGWVLALTLGCLAAVAAVGVTRLVVAPKRRMP</sequence>
<dbReference type="Proteomes" id="UP000611640">
    <property type="component" value="Chromosome"/>
</dbReference>
<evidence type="ECO:0000313" key="7">
    <source>
        <dbReference type="EMBL" id="BCJ34199.1"/>
    </source>
</evidence>